<organism evidence="1 2">
    <name type="scientific">[Clostridium] leptum DSM 753</name>
    <dbReference type="NCBI Taxonomy" id="428125"/>
    <lineage>
        <taxon>Bacteria</taxon>
        <taxon>Bacillati</taxon>
        <taxon>Bacillota</taxon>
        <taxon>Clostridia</taxon>
        <taxon>Eubacteriales</taxon>
        <taxon>Oscillospiraceae</taxon>
        <taxon>Oscillospiraceae incertae sedis</taxon>
    </lineage>
</organism>
<reference evidence="1 2" key="2">
    <citation type="submission" date="2007-08" db="EMBL/GenBank/DDBJ databases">
        <authorList>
            <person name="Fulton L."/>
            <person name="Clifton S."/>
            <person name="Fulton B."/>
            <person name="Xu J."/>
            <person name="Minx P."/>
            <person name="Pepin K.H."/>
            <person name="Johnson M."/>
            <person name="Thiruvilangam P."/>
            <person name="Bhonagiri V."/>
            <person name="Nash W.E."/>
            <person name="Wang C."/>
            <person name="Mardis E.R."/>
            <person name="Wilson R.K."/>
        </authorList>
    </citation>
    <scope>NUCLEOTIDE SEQUENCE [LARGE SCALE GENOMIC DNA]</scope>
    <source>
        <strain evidence="1 2">DSM 753</strain>
    </source>
</reference>
<name>A7VQ05_9FIRM</name>
<reference evidence="1 2" key="1">
    <citation type="submission" date="2007-08" db="EMBL/GenBank/DDBJ databases">
        <title>Draft genome sequence of Clostridium leptum (DSM 753).</title>
        <authorList>
            <person name="Sudarsanam P."/>
            <person name="Ley R."/>
            <person name="Guruge J."/>
            <person name="Turnbaugh P.J."/>
            <person name="Mahowald M."/>
            <person name="Liep D."/>
            <person name="Gordon J."/>
        </authorList>
    </citation>
    <scope>NUCLEOTIDE SEQUENCE [LARGE SCALE GENOMIC DNA]</scope>
    <source>
        <strain evidence="1 2">DSM 753</strain>
    </source>
</reference>
<evidence type="ECO:0000313" key="1">
    <source>
        <dbReference type="EMBL" id="EDO62510.1"/>
    </source>
</evidence>
<comment type="caution">
    <text evidence="1">The sequence shown here is derived from an EMBL/GenBank/DDBJ whole genome shotgun (WGS) entry which is preliminary data.</text>
</comment>
<accession>A7VQ05</accession>
<evidence type="ECO:0000313" key="2">
    <source>
        <dbReference type="Proteomes" id="UP000003490"/>
    </source>
</evidence>
<proteinExistence type="predicted"/>
<dbReference type="HOGENOM" id="CLU_3364243_0_0_9"/>
<dbReference type="AlphaFoldDB" id="A7VQ05"/>
<dbReference type="Proteomes" id="UP000003490">
    <property type="component" value="Unassembled WGS sequence"/>
</dbReference>
<sequence>MSEKSQQSVGIKSKLTSADTAALFDGGSPDAVCTG</sequence>
<dbReference type="EMBL" id="ABCB02000014">
    <property type="protein sequence ID" value="EDO62510.1"/>
    <property type="molecule type" value="Genomic_DNA"/>
</dbReference>
<protein>
    <submittedName>
        <fullName evidence="1">Uncharacterized protein</fullName>
    </submittedName>
</protein>
<gene>
    <name evidence="1" type="ORF">CLOLEP_00632</name>
</gene>